<evidence type="ECO:0000259" key="5">
    <source>
        <dbReference type="Pfam" id="PF13193"/>
    </source>
</evidence>
<evidence type="ECO:0000259" key="4">
    <source>
        <dbReference type="Pfam" id="PF00501"/>
    </source>
</evidence>
<dbReference type="Gene3D" id="3.40.50.12780">
    <property type="entry name" value="N-terminal domain of ligase-like"/>
    <property type="match status" value="1"/>
</dbReference>
<dbReference type="InterPro" id="IPR025110">
    <property type="entry name" value="AMP-bd_C"/>
</dbReference>
<keyword evidence="2" id="KW-0436">Ligase</keyword>
<name>A0A6V8HB47_TALPI</name>
<feature type="domain" description="AMP-dependent synthetase/ligase" evidence="4">
    <location>
        <begin position="22"/>
        <end position="197"/>
    </location>
</feature>
<protein>
    <submittedName>
        <fullName evidence="6">Uncharacterized protein</fullName>
    </submittedName>
</protein>
<dbReference type="Gene3D" id="3.40.50.980">
    <property type="match status" value="1"/>
</dbReference>
<dbReference type="Proteomes" id="UP000053095">
    <property type="component" value="Unassembled WGS sequence"/>
</dbReference>
<dbReference type="InterPro" id="IPR045851">
    <property type="entry name" value="AMP-bd_C_sf"/>
</dbReference>
<comment type="similarity">
    <text evidence="1">Belongs to the ATP-dependent AMP-binding enzyme family.</text>
</comment>
<dbReference type="Pfam" id="PF13193">
    <property type="entry name" value="AMP-binding_C"/>
    <property type="match status" value="1"/>
</dbReference>
<feature type="domain" description="AMP-binding enzyme C-terminal" evidence="5">
    <location>
        <begin position="402"/>
        <end position="482"/>
    </location>
</feature>
<accession>A0A6V8HB47</accession>
<dbReference type="FunFam" id="3.30.300.30:FF:000007">
    <property type="entry name" value="4-coumarate--CoA ligase 2"/>
    <property type="match status" value="1"/>
</dbReference>
<feature type="transmembrane region" description="Helical" evidence="3">
    <location>
        <begin position="187"/>
        <end position="213"/>
    </location>
</feature>
<keyword evidence="3" id="KW-0812">Transmembrane</keyword>
<dbReference type="Pfam" id="PF00501">
    <property type="entry name" value="AMP-binding"/>
    <property type="match status" value="2"/>
</dbReference>
<evidence type="ECO:0000313" key="7">
    <source>
        <dbReference type="Proteomes" id="UP000053095"/>
    </source>
</evidence>
<dbReference type="PANTHER" id="PTHR24096:SF149">
    <property type="entry name" value="AMP-BINDING DOMAIN-CONTAINING PROTEIN-RELATED"/>
    <property type="match status" value="1"/>
</dbReference>
<comment type="caution">
    <text evidence="6">The sequence shown here is derived from an EMBL/GenBank/DDBJ whole genome shotgun (WGS) entry which is preliminary data.</text>
</comment>
<evidence type="ECO:0000256" key="1">
    <source>
        <dbReference type="ARBA" id="ARBA00006432"/>
    </source>
</evidence>
<dbReference type="PANTHER" id="PTHR24096">
    <property type="entry name" value="LONG-CHAIN-FATTY-ACID--COA LIGASE"/>
    <property type="match status" value="1"/>
</dbReference>
<keyword evidence="3" id="KW-1133">Transmembrane helix</keyword>
<feature type="domain" description="AMP-dependent synthetase/ligase" evidence="4">
    <location>
        <begin position="200"/>
        <end position="351"/>
    </location>
</feature>
<dbReference type="InterPro" id="IPR000873">
    <property type="entry name" value="AMP-dep_synth/lig_dom"/>
</dbReference>
<proteinExistence type="inferred from homology"/>
<gene>
    <name evidence="6" type="ORF">TCE0_033r09562</name>
</gene>
<organism evidence="6 7">
    <name type="scientific">Talaromyces pinophilus</name>
    <name type="common">Penicillium pinophilum</name>
    <dbReference type="NCBI Taxonomy" id="128442"/>
    <lineage>
        <taxon>Eukaryota</taxon>
        <taxon>Fungi</taxon>
        <taxon>Dikarya</taxon>
        <taxon>Ascomycota</taxon>
        <taxon>Pezizomycotina</taxon>
        <taxon>Eurotiomycetes</taxon>
        <taxon>Eurotiomycetidae</taxon>
        <taxon>Eurotiales</taxon>
        <taxon>Trichocomaceae</taxon>
        <taxon>Talaromyces</taxon>
        <taxon>Talaromyces sect. Talaromyces</taxon>
    </lineage>
</organism>
<evidence type="ECO:0000313" key="6">
    <source>
        <dbReference type="EMBL" id="GAM38660.1"/>
    </source>
</evidence>
<keyword evidence="7" id="KW-1185">Reference proteome</keyword>
<dbReference type="AlphaFoldDB" id="A0A6V8HB47"/>
<sequence>MTSKSPYPDIIVPDIDLWSFLFQRQNRPFPDSHVILTDAQTGRRYTFDDLRKLSLNFGSRLQERLDWRKGDVLTIFSMNAIDIPPIVWGTVAIGGVVSPLNPNFSSTELVHYLKTSQAKAIVTQKSQYAKVAQAAEGAGLPKDRIIVIDDDDNASGDKIWQPDPYLIPDYKFDSLHKSPITRPKEELAFLVFSSGITCLINYGLFLGMSTYVMPRFDLEACCKVVQNQKITYVYIVPPAVLQMVQNPIVEKYDLSSIRLFNSAAAPLPMELIKALRTKLGLSIRQQYGMSECSPCTHSQTKQEGDEYPGAVGRLVSNMVAKYVPIAGEEVKPGRMEGELWVKGPNVFLGYLNNPTATNESFSEDGYYKTGDVGYEDAYGNFVITDRIKELIKYNGFQVPPAELEALILGHPAVADVAVVGIPSGKAGSELPRAYIKVKEDSRANHKTADDIVEFVRSKVAPYKQLRGGVHFIDAIPRNPSGKILRRELKKLYANKL</sequence>
<keyword evidence="3" id="KW-0472">Membrane</keyword>
<reference evidence="7" key="1">
    <citation type="journal article" date="2015" name="Genome Announc.">
        <title>Draft genome sequence of Talaromyces cellulolyticus strain Y-94, a source of lignocellulosic biomass-degrading enzymes.</title>
        <authorList>
            <person name="Fujii T."/>
            <person name="Koike H."/>
            <person name="Sawayama S."/>
            <person name="Yano S."/>
            <person name="Inoue H."/>
        </authorList>
    </citation>
    <scope>NUCLEOTIDE SEQUENCE [LARGE SCALE GENOMIC DNA]</scope>
    <source>
        <strain evidence="7">Y-94</strain>
    </source>
</reference>
<dbReference type="InterPro" id="IPR042099">
    <property type="entry name" value="ANL_N_sf"/>
</dbReference>
<dbReference type="GO" id="GO:0016405">
    <property type="term" value="F:CoA-ligase activity"/>
    <property type="evidence" value="ECO:0007669"/>
    <property type="project" value="TreeGrafter"/>
</dbReference>
<dbReference type="SUPFAM" id="SSF56801">
    <property type="entry name" value="Acetyl-CoA synthetase-like"/>
    <property type="match status" value="1"/>
</dbReference>
<evidence type="ECO:0000256" key="3">
    <source>
        <dbReference type="SAM" id="Phobius"/>
    </source>
</evidence>
<dbReference type="EMBL" id="DF933829">
    <property type="protein sequence ID" value="GAM38660.1"/>
    <property type="molecule type" value="Genomic_DNA"/>
</dbReference>
<dbReference type="Gene3D" id="3.30.300.30">
    <property type="match status" value="1"/>
</dbReference>
<evidence type="ECO:0000256" key="2">
    <source>
        <dbReference type="ARBA" id="ARBA00022598"/>
    </source>
</evidence>